<dbReference type="InterPro" id="IPR011989">
    <property type="entry name" value="ARM-like"/>
</dbReference>
<protein>
    <submittedName>
        <fullName evidence="9">Hsp70 nucleotide exchange factor fes1</fullName>
    </submittedName>
</protein>
<dbReference type="PANTHER" id="PTHR19316">
    <property type="entry name" value="PROTEIN FOLDING REGULATOR"/>
    <property type="match status" value="1"/>
</dbReference>
<organism evidence="9 10">
    <name type="scientific">Patellaria atrata CBS 101060</name>
    <dbReference type="NCBI Taxonomy" id="1346257"/>
    <lineage>
        <taxon>Eukaryota</taxon>
        <taxon>Fungi</taxon>
        <taxon>Dikarya</taxon>
        <taxon>Ascomycota</taxon>
        <taxon>Pezizomycotina</taxon>
        <taxon>Dothideomycetes</taxon>
        <taxon>Dothideomycetes incertae sedis</taxon>
        <taxon>Patellariales</taxon>
        <taxon>Patellariaceae</taxon>
        <taxon>Patellaria</taxon>
    </lineage>
</organism>
<keyword evidence="4" id="KW-0677">Repeat</keyword>
<proteinExistence type="inferred from homology"/>
<dbReference type="Proteomes" id="UP000799429">
    <property type="component" value="Unassembled WGS sequence"/>
</dbReference>
<evidence type="ECO:0000256" key="7">
    <source>
        <dbReference type="SAM" id="MobiDB-lite"/>
    </source>
</evidence>
<dbReference type="Gene3D" id="1.25.10.10">
    <property type="entry name" value="Leucine-rich Repeat Variant"/>
    <property type="match status" value="1"/>
</dbReference>
<feature type="domain" description="Nucleotide exchange factor Fes1" evidence="8">
    <location>
        <begin position="6"/>
        <end position="89"/>
    </location>
</feature>
<dbReference type="EMBL" id="MU006101">
    <property type="protein sequence ID" value="KAF2836979.1"/>
    <property type="molecule type" value="Genomic_DNA"/>
</dbReference>
<dbReference type="GO" id="GO:0000774">
    <property type="term" value="F:adenyl-nucleotide exchange factor activity"/>
    <property type="evidence" value="ECO:0007669"/>
    <property type="project" value="TreeGrafter"/>
</dbReference>
<feature type="region of interest" description="Disordered" evidence="7">
    <location>
        <begin position="12"/>
        <end position="32"/>
    </location>
</feature>
<evidence type="ECO:0000256" key="2">
    <source>
        <dbReference type="ARBA" id="ARBA00011045"/>
    </source>
</evidence>
<reference evidence="9" key="1">
    <citation type="journal article" date="2020" name="Stud. Mycol.">
        <title>101 Dothideomycetes genomes: a test case for predicting lifestyles and emergence of pathogens.</title>
        <authorList>
            <person name="Haridas S."/>
            <person name="Albert R."/>
            <person name="Binder M."/>
            <person name="Bloem J."/>
            <person name="Labutti K."/>
            <person name="Salamov A."/>
            <person name="Andreopoulos B."/>
            <person name="Baker S."/>
            <person name="Barry K."/>
            <person name="Bills G."/>
            <person name="Bluhm B."/>
            <person name="Cannon C."/>
            <person name="Castanera R."/>
            <person name="Culley D."/>
            <person name="Daum C."/>
            <person name="Ezra D."/>
            <person name="Gonzalez J."/>
            <person name="Henrissat B."/>
            <person name="Kuo A."/>
            <person name="Liang C."/>
            <person name="Lipzen A."/>
            <person name="Lutzoni F."/>
            <person name="Magnuson J."/>
            <person name="Mondo S."/>
            <person name="Nolan M."/>
            <person name="Ohm R."/>
            <person name="Pangilinan J."/>
            <person name="Park H.-J."/>
            <person name="Ramirez L."/>
            <person name="Alfaro M."/>
            <person name="Sun H."/>
            <person name="Tritt A."/>
            <person name="Yoshinaga Y."/>
            <person name="Zwiers L.-H."/>
            <person name="Turgeon B."/>
            <person name="Goodwin S."/>
            <person name="Spatafora J."/>
            <person name="Crous P."/>
            <person name="Grigoriev I."/>
        </authorList>
    </citation>
    <scope>NUCLEOTIDE SEQUENCE</scope>
    <source>
        <strain evidence="9">CBS 101060</strain>
    </source>
</reference>
<sequence length="212" mass="23464">MNDPALSNLLKWGIENSEASRNDPPPGREPRGQLDAQTLAALLGGPSDADLMREAMAAIQSPELDLENKLVAFDNFEQLIENLDNANNMEQLGLWMPLVEQLKHEEAEMRRMAAWCIGTAVQNNLKSQERLLTLSAYPTLIDLGMNDESEPVRKKAILALSSGVRNFQPGLDSVVKHLPESHKPEGKLDANDMKAVDTVIQRLRDESASKGR</sequence>
<dbReference type="InterPro" id="IPR050693">
    <property type="entry name" value="Hsp70_NEF-Inhibitors"/>
</dbReference>
<dbReference type="GO" id="GO:0005783">
    <property type="term" value="C:endoplasmic reticulum"/>
    <property type="evidence" value="ECO:0007669"/>
    <property type="project" value="TreeGrafter"/>
</dbReference>
<keyword evidence="5" id="KW-0810">Translation regulation</keyword>
<name>A0A9P4S6G7_9PEZI</name>
<dbReference type="Pfam" id="PF08609">
    <property type="entry name" value="Fes1"/>
    <property type="match status" value="1"/>
</dbReference>
<dbReference type="PANTHER" id="PTHR19316:SF18">
    <property type="entry name" value="HSP70-BINDING PROTEIN 1"/>
    <property type="match status" value="1"/>
</dbReference>
<dbReference type="InterPro" id="IPR016024">
    <property type="entry name" value="ARM-type_fold"/>
</dbReference>
<comment type="similarity">
    <text evidence="2">Belongs to the FES1 family.</text>
</comment>
<evidence type="ECO:0000313" key="9">
    <source>
        <dbReference type="EMBL" id="KAF2836979.1"/>
    </source>
</evidence>
<comment type="subcellular location">
    <subcellularLocation>
        <location evidence="1">Cytoplasm</location>
    </subcellularLocation>
</comment>
<evidence type="ECO:0000256" key="1">
    <source>
        <dbReference type="ARBA" id="ARBA00004496"/>
    </source>
</evidence>
<dbReference type="InterPro" id="IPR013918">
    <property type="entry name" value="Nucleotide_exch_fac_Fes1"/>
</dbReference>
<gene>
    <name evidence="9" type="ORF">M501DRAFT_938325</name>
</gene>
<dbReference type="GO" id="GO:0006417">
    <property type="term" value="P:regulation of translation"/>
    <property type="evidence" value="ECO:0007669"/>
    <property type="project" value="UniProtKB-KW"/>
</dbReference>
<evidence type="ECO:0000256" key="3">
    <source>
        <dbReference type="ARBA" id="ARBA00022490"/>
    </source>
</evidence>
<dbReference type="FunFam" id="1.25.10.10:FF:000434">
    <property type="entry name" value="Hsp70 nucleotide exchange factor fes1"/>
    <property type="match status" value="1"/>
</dbReference>
<evidence type="ECO:0000256" key="4">
    <source>
        <dbReference type="ARBA" id="ARBA00022737"/>
    </source>
</evidence>
<evidence type="ECO:0000313" key="10">
    <source>
        <dbReference type="Proteomes" id="UP000799429"/>
    </source>
</evidence>
<keyword evidence="3" id="KW-0963">Cytoplasm</keyword>
<evidence type="ECO:0000256" key="5">
    <source>
        <dbReference type="ARBA" id="ARBA00022845"/>
    </source>
</evidence>
<dbReference type="SUPFAM" id="SSF48371">
    <property type="entry name" value="ARM repeat"/>
    <property type="match status" value="1"/>
</dbReference>
<feature type="compositionally biased region" description="Basic and acidic residues" evidence="7">
    <location>
        <begin position="18"/>
        <end position="32"/>
    </location>
</feature>
<comment type="caution">
    <text evidence="9">The sequence shown here is derived from an EMBL/GenBank/DDBJ whole genome shotgun (WGS) entry which is preliminary data.</text>
</comment>
<evidence type="ECO:0000256" key="6">
    <source>
        <dbReference type="ARBA" id="ARBA00024912"/>
    </source>
</evidence>
<keyword evidence="10" id="KW-1185">Reference proteome</keyword>
<dbReference type="OrthoDB" id="10250458at2759"/>
<evidence type="ECO:0000259" key="8">
    <source>
        <dbReference type="Pfam" id="PF08609"/>
    </source>
</evidence>
<dbReference type="AlphaFoldDB" id="A0A9P4S6G7"/>
<dbReference type="Pfam" id="PF13513">
    <property type="entry name" value="HEAT_EZ"/>
    <property type="match status" value="1"/>
</dbReference>
<comment type="function">
    <text evidence="6">Functions as a nucleotide exchange factor (NEF) for Hsp70 chaperones which accelerates the release of ADP. Required for fully efficient Hsp70-mediated folding of proteins.</text>
</comment>
<accession>A0A9P4S6G7</accession>